<organism evidence="1 2">
    <name type="scientific">Tanacetum coccineum</name>
    <dbReference type="NCBI Taxonomy" id="301880"/>
    <lineage>
        <taxon>Eukaryota</taxon>
        <taxon>Viridiplantae</taxon>
        <taxon>Streptophyta</taxon>
        <taxon>Embryophyta</taxon>
        <taxon>Tracheophyta</taxon>
        <taxon>Spermatophyta</taxon>
        <taxon>Magnoliopsida</taxon>
        <taxon>eudicotyledons</taxon>
        <taxon>Gunneridae</taxon>
        <taxon>Pentapetalae</taxon>
        <taxon>asterids</taxon>
        <taxon>campanulids</taxon>
        <taxon>Asterales</taxon>
        <taxon>Asteraceae</taxon>
        <taxon>Asteroideae</taxon>
        <taxon>Anthemideae</taxon>
        <taxon>Anthemidinae</taxon>
        <taxon>Tanacetum</taxon>
    </lineage>
</organism>
<name>A0ABQ4WNI4_9ASTR</name>
<keyword evidence="2" id="KW-1185">Reference proteome</keyword>
<sequence>MDQRSPVDKLVGQYPLNLYLTRKHLASRCFVVLFHTELSKVEPKNFKMAVIKDCWFQAMQDKIHEFDRLEVWELVPRPIYVMVITLKLIYKVNLMNMGDVLKNKARLVQRDIRQEEEEVFVSQLKGFEDQDTPHSLYRLQKAHYGLKQAPRAFRNGLASITVPYKQPVHQTLVFAVWKCADIRQSLPKSTLNLSNVSFSVLERTIKHGSFGNRKTTAMSLNMLKQMRIQKRDVKSQEEVHREALVSGDR</sequence>
<proteinExistence type="predicted"/>
<dbReference type="Proteomes" id="UP001151760">
    <property type="component" value="Unassembled WGS sequence"/>
</dbReference>
<evidence type="ECO:0000313" key="1">
    <source>
        <dbReference type="EMBL" id="GJS54459.1"/>
    </source>
</evidence>
<accession>A0ABQ4WNI4</accession>
<reference evidence="1" key="1">
    <citation type="journal article" date="2022" name="Int. J. Mol. Sci.">
        <title>Draft Genome of Tanacetum Coccineum: Genomic Comparison of Closely Related Tanacetum-Family Plants.</title>
        <authorList>
            <person name="Yamashiro T."/>
            <person name="Shiraishi A."/>
            <person name="Nakayama K."/>
            <person name="Satake H."/>
        </authorList>
    </citation>
    <scope>NUCLEOTIDE SEQUENCE</scope>
</reference>
<evidence type="ECO:0000313" key="2">
    <source>
        <dbReference type="Proteomes" id="UP001151760"/>
    </source>
</evidence>
<dbReference type="EMBL" id="BQNB010008799">
    <property type="protein sequence ID" value="GJS54459.1"/>
    <property type="molecule type" value="Genomic_DNA"/>
</dbReference>
<gene>
    <name evidence="1" type="ORF">Tco_0627821</name>
</gene>
<comment type="caution">
    <text evidence="1">The sequence shown here is derived from an EMBL/GenBank/DDBJ whole genome shotgun (WGS) entry which is preliminary data.</text>
</comment>
<reference evidence="1" key="2">
    <citation type="submission" date="2022-01" db="EMBL/GenBank/DDBJ databases">
        <authorList>
            <person name="Yamashiro T."/>
            <person name="Shiraishi A."/>
            <person name="Satake H."/>
            <person name="Nakayama K."/>
        </authorList>
    </citation>
    <scope>NUCLEOTIDE SEQUENCE</scope>
</reference>
<protein>
    <submittedName>
        <fullName evidence="1">Retrovirus-related pol polyprotein from transposon TNT 1-94</fullName>
    </submittedName>
</protein>